<organism evidence="1 2">
    <name type="scientific">Pandoravirus inopinatum</name>
    <dbReference type="NCBI Taxonomy" id="1605721"/>
    <lineage>
        <taxon>Viruses</taxon>
        <taxon>Pandoravirus</taxon>
    </lineage>
</organism>
<dbReference type="EMBL" id="KP136319">
    <property type="protein sequence ID" value="AJF97709.1"/>
    <property type="molecule type" value="Genomic_DNA"/>
</dbReference>
<dbReference type="Proteomes" id="UP000202511">
    <property type="component" value="Segment"/>
</dbReference>
<reference evidence="1 2" key="1">
    <citation type="journal article" date="2015" name="Parasitol. Res.">
        <title>Viruses in close associations with free-living amoebae.</title>
        <authorList>
            <person name="Scheid P."/>
        </authorList>
    </citation>
    <scope>NUCLEOTIDE SEQUENCE [LARGE SCALE GENOMIC DNA]</scope>
    <source>
        <strain evidence="1">KlaHel</strain>
    </source>
</reference>
<dbReference type="GeneID" id="23462626"/>
<evidence type="ECO:0000313" key="2">
    <source>
        <dbReference type="Proteomes" id="UP000202511"/>
    </source>
</evidence>
<evidence type="ECO:0000313" key="1">
    <source>
        <dbReference type="EMBL" id="AJF97709.1"/>
    </source>
</evidence>
<accession>A0A0B5J2E3</accession>
<name>A0A0B5J2E3_9VIRU</name>
<proteinExistence type="predicted"/>
<dbReference type="RefSeq" id="YP_009119944.1">
    <property type="nucleotide sequence ID" value="NC_026440.1"/>
</dbReference>
<protein>
    <submittedName>
        <fullName evidence="1">Uncharacterized protein</fullName>
    </submittedName>
</protein>
<sequence length="242" mass="26517">MSLLASPARATPDPFRALFCLPKGRRHGCAPLPTAFGKKRPLGSSTTTITRRMLLGFLTARARADQGALAQERDLDEMLDGVVGQFIDGGASHIDADDLAAAWPAEWPAGGISAKALLKSIERVGETRHVEIVGLCDLTTWRYTLERIDPATADMGSRFSDAVRRRLQCRVRRLCVGDIPRRYWDGLDRVRASRRLERVIETDGPSVGCSVAYVLESAAPVFGLAYDHLPPDSDGDVDMRDN</sequence>
<dbReference type="KEGG" id="vg:23462626"/>